<sequence length="170" mass="18554">YAVAIGRCIYKIFFALRIIGYCVSLRASCHALALQPSSLRNREAQQMEAGEGRIRTGEISLGVLKKASAQLIRKDIVSYIHIEDRPQALKFAAGDADGTHHYGCPVRLGCYIAPFLRLFECVGQGIVDDSVVVVGQWNGRVTNVSPSHLATAPQLRDGLAERYTSLLGIP</sequence>
<keyword evidence="2" id="KW-1185">Reference proteome</keyword>
<gene>
    <name evidence="1" type="ORF">BU26DRAFT_579011</name>
</gene>
<feature type="non-terminal residue" evidence="1">
    <location>
        <position position="1"/>
    </location>
</feature>
<dbReference type="AlphaFoldDB" id="A0A6A6I5B9"/>
<evidence type="ECO:0000313" key="1">
    <source>
        <dbReference type="EMBL" id="KAF2245238.1"/>
    </source>
</evidence>
<protein>
    <submittedName>
        <fullName evidence="1">Uncharacterized protein</fullName>
    </submittedName>
</protein>
<name>A0A6A6I5B9_9PLEO</name>
<dbReference type="RefSeq" id="XP_033680242.1">
    <property type="nucleotide sequence ID" value="XM_033834440.1"/>
</dbReference>
<dbReference type="EMBL" id="ML987201">
    <property type="protein sequence ID" value="KAF2245238.1"/>
    <property type="molecule type" value="Genomic_DNA"/>
</dbReference>
<accession>A0A6A6I5B9</accession>
<proteinExistence type="predicted"/>
<dbReference type="Proteomes" id="UP000800094">
    <property type="component" value="Unassembled WGS sequence"/>
</dbReference>
<organism evidence="1 2">
    <name type="scientific">Trematosphaeria pertusa</name>
    <dbReference type="NCBI Taxonomy" id="390896"/>
    <lineage>
        <taxon>Eukaryota</taxon>
        <taxon>Fungi</taxon>
        <taxon>Dikarya</taxon>
        <taxon>Ascomycota</taxon>
        <taxon>Pezizomycotina</taxon>
        <taxon>Dothideomycetes</taxon>
        <taxon>Pleosporomycetidae</taxon>
        <taxon>Pleosporales</taxon>
        <taxon>Massarineae</taxon>
        <taxon>Trematosphaeriaceae</taxon>
        <taxon>Trematosphaeria</taxon>
    </lineage>
</organism>
<dbReference type="GeneID" id="54587770"/>
<evidence type="ECO:0000313" key="2">
    <source>
        <dbReference type="Proteomes" id="UP000800094"/>
    </source>
</evidence>
<reference evidence="1" key="1">
    <citation type="journal article" date="2020" name="Stud. Mycol.">
        <title>101 Dothideomycetes genomes: a test case for predicting lifestyles and emergence of pathogens.</title>
        <authorList>
            <person name="Haridas S."/>
            <person name="Albert R."/>
            <person name="Binder M."/>
            <person name="Bloem J."/>
            <person name="Labutti K."/>
            <person name="Salamov A."/>
            <person name="Andreopoulos B."/>
            <person name="Baker S."/>
            <person name="Barry K."/>
            <person name="Bills G."/>
            <person name="Bluhm B."/>
            <person name="Cannon C."/>
            <person name="Castanera R."/>
            <person name="Culley D."/>
            <person name="Daum C."/>
            <person name="Ezra D."/>
            <person name="Gonzalez J."/>
            <person name="Henrissat B."/>
            <person name="Kuo A."/>
            <person name="Liang C."/>
            <person name="Lipzen A."/>
            <person name="Lutzoni F."/>
            <person name="Magnuson J."/>
            <person name="Mondo S."/>
            <person name="Nolan M."/>
            <person name="Ohm R."/>
            <person name="Pangilinan J."/>
            <person name="Park H.-J."/>
            <person name="Ramirez L."/>
            <person name="Alfaro M."/>
            <person name="Sun H."/>
            <person name="Tritt A."/>
            <person name="Yoshinaga Y."/>
            <person name="Zwiers L.-H."/>
            <person name="Turgeon B."/>
            <person name="Goodwin S."/>
            <person name="Spatafora J."/>
            <person name="Crous P."/>
            <person name="Grigoriev I."/>
        </authorList>
    </citation>
    <scope>NUCLEOTIDE SEQUENCE</scope>
    <source>
        <strain evidence="1">CBS 122368</strain>
    </source>
</reference>